<evidence type="ECO:0000256" key="3">
    <source>
        <dbReference type="ARBA" id="ARBA00022989"/>
    </source>
</evidence>
<dbReference type="GO" id="GO:0016020">
    <property type="term" value="C:membrane"/>
    <property type="evidence" value="ECO:0007669"/>
    <property type="project" value="UniProtKB-SubCell"/>
</dbReference>
<reference evidence="8" key="1">
    <citation type="submission" date="2016-06" db="UniProtKB">
        <authorList>
            <consortium name="WormBaseParasite"/>
        </authorList>
    </citation>
    <scope>IDENTIFICATION</scope>
</reference>
<dbReference type="OrthoDB" id="6258217at2759"/>
<name>A0A183A6F5_9TREM</name>
<keyword evidence="3" id="KW-1133">Transmembrane helix</keyword>
<evidence type="ECO:0000256" key="5">
    <source>
        <dbReference type="SAM" id="MobiDB-lite"/>
    </source>
</evidence>
<accession>A0A183A6F5</accession>
<evidence type="ECO:0000256" key="4">
    <source>
        <dbReference type="ARBA" id="ARBA00023136"/>
    </source>
</evidence>
<sequence length="213" mass="23604">MLYPAQLSHFYFTGTLLTSYRGLDQLLVKITDNAKTIMADSVNNYVSINSTDVYSSLLTFVMPAMKCCGVMNGSDFDQSTTFQRDYSYNGQQITLRYPVPCCKFDGSYKPQANCPVDFNSSNSNINQGCWPLLQTELDQYGRIVAYVCLGIIGLQVNTNTSTDSESGIKAIEESAITKSESCAVKDAVNRQPHYMDGAGEKFNEDDFQARQSG</sequence>
<keyword evidence="2" id="KW-0812">Transmembrane</keyword>
<dbReference type="EMBL" id="UZAN01039683">
    <property type="protein sequence ID" value="VDP66747.1"/>
    <property type="molecule type" value="Genomic_DNA"/>
</dbReference>
<dbReference type="Proteomes" id="UP000272942">
    <property type="component" value="Unassembled WGS sequence"/>
</dbReference>
<evidence type="ECO:0000256" key="2">
    <source>
        <dbReference type="ARBA" id="ARBA00022692"/>
    </source>
</evidence>
<evidence type="ECO:0000313" key="6">
    <source>
        <dbReference type="EMBL" id="VDP66747.1"/>
    </source>
</evidence>
<dbReference type="SUPFAM" id="SSF48652">
    <property type="entry name" value="Tetraspanin"/>
    <property type="match status" value="1"/>
</dbReference>
<reference evidence="6 7" key="2">
    <citation type="submission" date="2018-11" db="EMBL/GenBank/DDBJ databases">
        <authorList>
            <consortium name="Pathogen Informatics"/>
        </authorList>
    </citation>
    <scope>NUCLEOTIDE SEQUENCE [LARGE SCALE GENOMIC DNA]</scope>
    <source>
        <strain evidence="6 7">Egypt</strain>
    </source>
</reference>
<evidence type="ECO:0000313" key="8">
    <source>
        <dbReference type="WBParaSite" id="ECPE_0000254001-mRNA-1"/>
    </source>
</evidence>
<feature type="region of interest" description="Disordered" evidence="5">
    <location>
        <begin position="194"/>
        <end position="213"/>
    </location>
</feature>
<dbReference type="CDD" id="cd03156">
    <property type="entry name" value="uroplakin_I_like_LEL"/>
    <property type="match status" value="1"/>
</dbReference>
<feature type="compositionally biased region" description="Basic and acidic residues" evidence="5">
    <location>
        <begin position="198"/>
        <end position="213"/>
    </location>
</feature>
<dbReference type="InterPro" id="IPR008952">
    <property type="entry name" value="Tetraspanin_EC2_sf"/>
</dbReference>
<gene>
    <name evidence="6" type="ORF">ECPE_LOCUS2540</name>
</gene>
<dbReference type="AlphaFoldDB" id="A0A183A6F5"/>
<keyword evidence="4" id="KW-0472">Membrane</keyword>
<dbReference type="InterPro" id="IPR018499">
    <property type="entry name" value="Tetraspanin/Peripherin"/>
</dbReference>
<evidence type="ECO:0000313" key="7">
    <source>
        <dbReference type="Proteomes" id="UP000272942"/>
    </source>
</evidence>
<evidence type="ECO:0000256" key="1">
    <source>
        <dbReference type="ARBA" id="ARBA00004141"/>
    </source>
</evidence>
<dbReference type="WBParaSite" id="ECPE_0000254001-mRNA-1">
    <property type="protein sequence ID" value="ECPE_0000254001-mRNA-1"/>
    <property type="gene ID" value="ECPE_0000254001"/>
</dbReference>
<comment type="subcellular location">
    <subcellularLocation>
        <location evidence="1">Membrane</location>
        <topology evidence="1">Multi-pass membrane protein</topology>
    </subcellularLocation>
</comment>
<dbReference type="Pfam" id="PF00335">
    <property type="entry name" value="Tetraspanin"/>
    <property type="match status" value="1"/>
</dbReference>
<keyword evidence="7" id="KW-1185">Reference proteome</keyword>
<protein>
    <submittedName>
        <fullName evidence="8">Tetraspanin</fullName>
    </submittedName>
</protein>
<proteinExistence type="predicted"/>
<organism evidence="8">
    <name type="scientific">Echinostoma caproni</name>
    <dbReference type="NCBI Taxonomy" id="27848"/>
    <lineage>
        <taxon>Eukaryota</taxon>
        <taxon>Metazoa</taxon>
        <taxon>Spiralia</taxon>
        <taxon>Lophotrochozoa</taxon>
        <taxon>Platyhelminthes</taxon>
        <taxon>Trematoda</taxon>
        <taxon>Digenea</taxon>
        <taxon>Plagiorchiida</taxon>
        <taxon>Echinostomata</taxon>
        <taxon>Echinostomatoidea</taxon>
        <taxon>Echinostomatidae</taxon>
        <taxon>Echinostoma</taxon>
    </lineage>
</organism>